<sequence>MPAPRAASRPPAAWRTLCRSTSSIRSMTRCFFHRTKYQYTVFQGEKSAGSCR</sequence>
<organism evidence="1 2">
    <name type="scientific">Actinomadura chokoriensis</name>
    <dbReference type="NCBI Taxonomy" id="454156"/>
    <lineage>
        <taxon>Bacteria</taxon>
        <taxon>Bacillati</taxon>
        <taxon>Actinomycetota</taxon>
        <taxon>Actinomycetes</taxon>
        <taxon>Streptosporangiales</taxon>
        <taxon>Thermomonosporaceae</taxon>
        <taxon>Actinomadura</taxon>
    </lineage>
</organism>
<evidence type="ECO:0000313" key="2">
    <source>
        <dbReference type="Proteomes" id="UP001569904"/>
    </source>
</evidence>
<gene>
    <name evidence="1" type="ORF">SM436_37590</name>
</gene>
<reference evidence="1 2" key="1">
    <citation type="submission" date="2023-11" db="EMBL/GenBank/DDBJ databases">
        <title>Actinomadura monticuli sp. nov., isolated from volcanic ash.</title>
        <authorList>
            <person name="Lee S.D."/>
            <person name="Yang H."/>
            <person name="Kim I.S."/>
        </authorList>
    </citation>
    <scope>NUCLEOTIDE SEQUENCE [LARGE SCALE GENOMIC DNA]</scope>
    <source>
        <strain evidence="1 2">DSM 45346</strain>
    </source>
</reference>
<proteinExistence type="predicted"/>
<comment type="caution">
    <text evidence="1">The sequence shown here is derived from an EMBL/GenBank/DDBJ whole genome shotgun (WGS) entry which is preliminary data.</text>
</comment>
<accession>A0ABV4RBC9</accession>
<protein>
    <submittedName>
        <fullName evidence="1">Uncharacterized protein</fullName>
    </submittedName>
</protein>
<dbReference type="Proteomes" id="UP001569904">
    <property type="component" value="Unassembled WGS sequence"/>
</dbReference>
<name>A0ABV4RBC9_9ACTN</name>
<dbReference type="RefSeq" id="WP_371946450.1">
    <property type="nucleotide sequence ID" value="NZ_JAXCEH010000062.1"/>
</dbReference>
<dbReference type="EMBL" id="JAXCEH010000062">
    <property type="protein sequence ID" value="MFA1559432.1"/>
    <property type="molecule type" value="Genomic_DNA"/>
</dbReference>
<evidence type="ECO:0000313" key="1">
    <source>
        <dbReference type="EMBL" id="MFA1559432.1"/>
    </source>
</evidence>
<keyword evidence="2" id="KW-1185">Reference proteome</keyword>